<dbReference type="Pfam" id="PF13561">
    <property type="entry name" value="adh_short_C2"/>
    <property type="match status" value="1"/>
</dbReference>
<dbReference type="PRINTS" id="PR00080">
    <property type="entry name" value="SDRFAMILY"/>
</dbReference>
<dbReference type="CDD" id="cd05233">
    <property type="entry name" value="SDR_c"/>
    <property type="match status" value="1"/>
</dbReference>
<proteinExistence type="inferred from homology"/>
<dbReference type="InterPro" id="IPR020904">
    <property type="entry name" value="Sc_DH/Rdtase_CS"/>
</dbReference>
<sequence>MLDFKGKNVIVTGGSRGIGAATVKMFMQLGANVAYNYNKNYRAARELSEQCERYEGKLFFSECDVSDYQEVLQFTKKVIDQFGQVDILVNNAGIWEYGKIEEMPVDAWRKTMQTNLDSVYYFCHVIVKHWKEQNISGIIVNISSTAGQRGEAFHSHYAATKGGIISFTKSLAAELGPDGIRVNCVAPGWVRTDMSAKTLETEEDNIAALMPLGFIPEAEDIAAPIIFLSSPMARAITGEILNVNAGSVLCG</sequence>
<dbReference type="PROSITE" id="PS00061">
    <property type="entry name" value="ADH_SHORT"/>
    <property type="match status" value="1"/>
</dbReference>
<evidence type="ECO:0000313" key="3">
    <source>
        <dbReference type="EMBL" id="HGY54893.1"/>
    </source>
</evidence>
<organism evidence="3">
    <name type="scientific">Caldithrix abyssi</name>
    <dbReference type="NCBI Taxonomy" id="187145"/>
    <lineage>
        <taxon>Bacteria</taxon>
        <taxon>Pseudomonadati</taxon>
        <taxon>Calditrichota</taxon>
        <taxon>Calditrichia</taxon>
        <taxon>Calditrichales</taxon>
        <taxon>Calditrichaceae</taxon>
        <taxon>Caldithrix</taxon>
    </lineage>
</organism>
<dbReference type="Proteomes" id="UP000885779">
    <property type="component" value="Unassembled WGS sequence"/>
</dbReference>
<dbReference type="PANTHER" id="PTHR42760:SF133">
    <property type="entry name" value="3-OXOACYL-[ACYL-CARRIER-PROTEIN] REDUCTASE"/>
    <property type="match status" value="1"/>
</dbReference>
<comment type="similarity">
    <text evidence="1">Belongs to the short-chain dehydrogenases/reductases (SDR) family.</text>
</comment>
<dbReference type="FunFam" id="3.40.50.720:FF:000084">
    <property type="entry name" value="Short-chain dehydrogenase reductase"/>
    <property type="match status" value="1"/>
</dbReference>
<dbReference type="GO" id="GO:0016616">
    <property type="term" value="F:oxidoreductase activity, acting on the CH-OH group of donors, NAD or NADP as acceptor"/>
    <property type="evidence" value="ECO:0007669"/>
    <property type="project" value="TreeGrafter"/>
</dbReference>
<evidence type="ECO:0000256" key="1">
    <source>
        <dbReference type="ARBA" id="ARBA00006484"/>
    </source>
</evidence>
<keyword evidence="2" id="KW-0560">Oxidoreductase</keyword>
<dbReference type="GO" id="GO:0006633">
    <property type="term" value="P:fatty acid biosynthetic process"/>
    <property type="evidence" value="ECO:0007669"/>
    <property type="project" value="TreeGrafter"/>
</dbReference>
<comment type="caution">
    <text evidence="3">The sequence shown here is derived from an EMBL/GenBank/DDBJ whole genome shotgun (WGS) entry which is preliminary data.</text>
</comment>
<dbReference type="SUPFAM" id="SSF51735">
    <property type="entry name" value="NAD(P)-binding Rossmann-fold domains"/>
    <property type="match status" value="1"/>
</dbReference>
<dbReference type="InterPro" id="IPR036291">
    <property type="entry name" value="NAD(P)-bd_dom_sf"/>
</dbReference>
<dbReference type="Gene3D" id="3.40.50.720">
    <property type="entry name" value="NAD(P)-binding Rossmann-like Domain"/>
    <property type="match status" value="1"/>
</dbReference>
<dbReference type="NCBIfam" id="NF009466">
    <property type="entry name" value="PRK12826.1-2"/>
    <property type="match status" value="1"/>
</dbReference>
<dbReference type="PANTHER" id="PTHR42760">
    <property type="entry name" value="SHORT-CHAIN DEHYDROGENASES/REDUCTASES FAMILY MEMBER"/>
    <property type="match status" value="1"/>
</dbReference>
<dbReference type="AlphaFoldDB" id="A0A7V4TZ61"/>
<dbReference type="NCBIfam" id="NF005559">
    <property type="entry name" value="PRK07231.1"/>
    <property type="match status" value="1"/>
</dbReference>
<accession>A0A7V4TZ61</accession>
<name>A0A7V4TZ61_CALAY</name>
<dbReference type="InterPro" id="IPR002347">
    <property type="entry name" value="SDR_fam"/>
</dbReference>
<reference evidence="3" key="1">
    <citation type="journal article" date="2020" name="mSystems">
        <title>Genome- and Community-Level Interaction Insights into Carbon Utilization and Element Cycling Functions of Hydrothermarchaeota in Hydrothermal Sediment.</title>
        <authorList>
            <person name="Zhou Z."/>
            <person name="Liu Y."/>
            <person name="Xu W."/>
            <person name="Pan J."/>
            <person name="Luo Z.H."/>
            <person name="Li M."/>
        </authorList>
    </citation>
    <scope>NUCLEOTIDE SEQUENCE [LARGE SCALE GENOMIC DNA]</scope>
    <source>
        <strain evidence="3">HyVt-577</strain>
    </source>
</reference>
<evidence type="ECO:0000256" key="2">
    <source>
        <dbReference type="ARBA" id="ARBA00023002"/>
    </source>
</evidence>
<protein>
    <submittedName>
        <fullName evidence="3">SDR family oxidoreductase</fullName>
    </submittedName>
</protein>
<dbReference type="GO" id="GO:0048038">
    <property type="term" value="F:quinone binding"/>
    <property type="evidence" value="ECO:0007669"/>
    <property type="project" value="TreeGrafter"/>
</dbReference>
<dbReference type="PRINTS" id="PR00081">
    <property type="entry name" value="GDHRDH"/>
</dbReference>
<dbReference type="EMBL" id="DRQG01000034">
    <property type="protein sequence ID" value="HGY54893.1"/>
    <property type="molecule type" value="Genomic_DNA"/>
</dbReference>
<gene>
    <name evidence="3" type="ORF">ENK44_04265</name>
</gene>